<evidence type="ECO:0000313" key="2">
    <source>
        <dbReference type="Proteomes" id="UP001056120"/>
    </source>
</evidence>
<reference evidence="2" key="1">
    <citation type="journal article" date="2022" name="Mol. Ecol. Resour.">
        <title>The genomes of chicory, endive, great burdock and yacon provide insights into Asteraceae palaeo-polyploidization history and plant inulin production.</title>
        <authorList>
            <person name="Fan W."/>
            <person name="Wang S."/>
            <person name="Wang H."/>
            <person name="Wang A."/>
            <person name="Jiang F."/>
            <person name="Liu H."/>
            <person name="Zhao H."/>
            <person name="Xu D."/>
            <person name="Zhang Y."/>
        </authorList>
    </citation>
    <scope>NUCLEOTIDE SEQUENCE [LARGE SCALE GENOMIC DNA]</scope>
    <source>
        <strain evidence="2">cv. Yunnan</strain>
    </source>
</reference>
<organism evidence="1 2">
    <name type="scientific">Smallanthus sonchifolius</name>
    <dbReference type="NCBI Taxonomy" id="185202"/>
    <lineage>
        <taxon>Eukaryota</taxon>
        <taxon>Viridiplantae</taxon>
        <taxon>Streptophyta</taxon>
        <taxon>Embryophyta</taxon>
        <taxon>Tracheophyta</taxon>
        <taxon>Spermatophyta</taxon>
        <taxon>Magnoliopsida</taxon>
        <taxon>eudicotyledons</taxon>
        <taxon>Gunneridae</taxon>
        <taxon>Pentapetalae</taxon>
        <taxon>asterids</taxon>
        <taxon>campanulids</taxon>
        <taxon>Asterales</taxon>
        <taxon>Asteraceae</taxon>
        <taxon>Asteroideae</taxon>
        <taxon>Heliantheae alliance</taxon>
        <taxon>Millerieae</taxon>
        <taxon>Smallanthus</taxon>
    </lineage>
</organism>
<keyword evidence="2" id="KW-1185">Reference proteome</keyword>
<gene>
    <name evidence="1" type="ORF">L1987_16565</name>
</gene>
<protein>
    <submittedName>
        <fullName evidence="1">Uncharacterized protein</fullName>
    </submittedName>
</protein>
<comment type="caution">
    <text evidence="1">The sequence shown here is derived from an EMBL/GenBank/DDBJ whole genome shotgun (WGS) entry which is preliminary data.</text>
</comment>
<proteinExistence type="predicted"/>
<name>A0ACB9IUC2_9ASTR</name>
<dbReference type="EMBL" id="CM042023">
    <property type="protein sequence ID" value="KAI3811869.1"/>
    <property type="molecule type" value="Genomic_DNA"/>
</dbReference>
<sequence>MHESSSLDVGGDVQMPGNETVIMKIAPVYPNRDEEITNGEVSRSMDESEGVDKIEQQKLFTGMQDQGNVNATEEVIMEEGMTPVFLNKEYTGDSILDNLSTEEVISLLVMITSRRGRWNPAVFSQMENVVAWDRLNEQRVTLSWLEIWGDSTGTDLFTRKWENTMQVIRSYWAMEYGEGTSDLHQASIFSKQFKRWDLEAKFFTETNTMVECLAKWEGQYNSNDHEMWRKMPGEPRAPNWLDVERDACNQEEIMHRNKLKKRKNKGRNPFRGHKTTPSGEGENLSRRTIRVISSKERHKDMFPQNVPIPTVMPPPLGFSKFRMGSDLKEKHKKQESQTPARKRLDSLYKDLMAKEIRLKEIAMNILKTDTNSALLQSILSMKTCKLRKFSAKVDAQGVVTIDKDMVDTGSGDTDPNISHPGAPVASYARTLTGEQTDSPKEKVQYYPPLGNKGMIGTSILRVDITGGGTTTENDGFTLVTGRRNGIRRMSQGSRNNNNLNNNQNGSRNVREGARTENRNKRDNIASTSMANKNIVINGQNLHGTQDRGNERELRAQEKGTSNNSDSPITDSTGLNCKNPTVSILDKGKPSSTPDVRIVETSNRFLLLDEEGNEPLLPLTQKSGL</sequence>
<reference evidence="1 2" key="2">
    <citation type="journal article" date="2022" name="Mol. Ecol. Resour.">
        <title>The genomes of chicory, endive, great burdock and yacon provide insights into Asteraceae paleo-polyploidization history and plant inulin production.</title>
        <authorList>
            <person name="Fan W."/>
            <person name="Wang S."/>
            <person name="Wang H."/>
            <person name="Wang A."/>
            <person name="Jiang F."/>
            <person name="Liu H."/>
            <person name="Zhao H."/>
            <person name="Xu D."/>
            <person name="Zhang Y."/>
        </authorList>
    </citation>
    <scope>NUCLEOTIDE SEQUENCE [LARGE SCALE GENOMIC DNA]</scope>
    <source>
        <strain evidence="2">cv. Yunnan</strain>
        <tissue evidence="1">Leaves</tissue>
    </source>
</reference>
<accession>A0ACB9IUC2</accession>
<dbReference type="Proteomes" id="UP001056120">
    <property type="component" value="Linkage Group LG06"/>
</dbReference>
<evidence type="ECO:0000313" key="1">
    <source>
        <dbReference type="EMBL" id="KAI3811869.1"/>
    </source>
</evidence>